<gene>
    <name evidence="1" type="ORF">AB2U05_32860</name>
</gene>
<accession>A0AB39TUT4</accession>
<sequence>MSGMSGGPRGEHRALIGELAALVRLAHTALRGASAVLTDPEDPGGIPTAEKALAELRERIEEDAAAAVPGGPTGLVLGVHVGCEVEALGQLVQRLLEAAWARQEREPFDERLRPPLRGLAGAAVELVARAADALESGAPEDTADVLAQLPEVGRRQRGLYELLLAPETDRGTDPVDTADLVLLSCCYQQCADRAAAVVRHTGLLARAAR</sequence>
<dbReference type="RefSeq" id="WP_369185180.1">
    <property type="nucleotide sequence ID" value="NZ_CP163445.1"/>
</dbReference>
<organism evidence="1">
    <name type="scientific">Streptomyces sp. Y1</name>
    <dbReference type="NCBI Taxonomy" id="3238634"/>
    <lineage>
        <taxon>Bacteria</taxon>
        <taxon>Bacillati</taxon>
        <taxon>Actinomycetota</taxon>
        <taxon>Actinomycetes</taxon>
        <taxon>Kitasatosporales</taxon>
        <taxon>Streptomycetaceae</taxon>
        <taxon>Streptomyces</taxon>
    </lineage>
</organism>
<proteinExistence type="predicted"/>
<dbReference type="AlphaFoldDB" id="A0AB39TUT4"/>
<name>A0AB39TUT4_9ACTN</name>
<reference evidence="1" key="1">
    <citation type="submission" date="2024-07" db="EMBL/GenBank/DDBJ databases">
        <authorList>
            <person name="Yu S.T."/>
        </authorList>
    </citation>
    <scope>NUCLEOTIDE SEQUENCE</scope>
    <source>
        <strain evidence="1">Y1</strain>
    </source>
</reference>
<dbReference type="SUPFAM" id="SSF109755">
    <property type="entry name" value="PhoU-like"/>
    <property type="match status" value="1"/>
</dbReference>
<evidence type="ECO:0008006" key="2">
    <source>
        <dbReference type="Google" id="ProtNLM"/>
    </source>
</evidence>
<protein>
    <recommendedName>
        <fullName evidence="2">Phosphate uptake regulator PhoU</fullName>
    </recommendedName>
</protein>
<dbReference type="EMBL" id="CP163445">
    <property type="protein sequence ID" value="XDQ82952.1"/>
    <property type="molecule type" value="Genomic_DNA"/>
</dbReference>
<evidence type="ECO:0000313" key="1">
    <source>
        <dbReference type="EMBL" id="XDQ82952.1"/>
    </source>
</evidence>